<keyword evidence="1" id="KW-0472">Membrane</keyword>
<keyword evidence="1" id="KW-0812">Transmembrane</keyword>
<feature type="transmembrane region" description="Helical" evidence="1">
    <location>
        <begin position="47"/>
        <end position="69"/>
    </location>
</feature>
<keyword evidence="1" id="KW-1133">Transmembrane helix</keyword>
<feature type="transmembrane region" description="Helical" evidence="1">
    <location>
        <begin position="121"/>
        <end position="144"/>
    </location>
</feature>
<dbReference type="VEuPathDB" id="ToxoDB:BESB_005410"/>
<dbReference type="GeneID" id="40305604"/>
<evidence type="ECO:0008006" key="4">
    <source>
        <dbReference type="Google" id="ProtNLM"/>
    </source>
</evidence>
<organism evidence="2 3">
    <name type="scientific">Besnoitia besnoiti</name>
    <name type="common">Apicomplexan protozoan</name>
    <dbReference type="NCBI Taxonomy" id="94643"/>
    <lineage>
        <taxon>Eukaryota</taxon>
        <taxon>Sar</taxon>
        <taxon>Alveolata</taxon>
        <taxon>Apicomplexa</taxon>
        <taxon>Conoidasida</taxon>
        <taxon>Coccidia</taxon>
        <taxon>Eucoccidiorida</taxon>
        <taxon>Eimeriorina</taxon>
        <taxon>Sarcocystidae</taxon>
        <taxon>Besnoitia</taxon>
    </lineage>
</organism>
<evidence type="ECO:0000313" key="3">
    <source>
        <dbReference type="Proteomes" id="UP000224006"/>
    </source>
</evidence>
<feature type="transmembrane region" description="Helical" evidence="1">
    <location>
        <begin position="81"/>
        <end position="100"/>
    </location>
</feature>
<keyword evidence="3" id="KW-1185">Reference proteome</keyword>
<evidence type="ECO:0000256" key="1">
    <source>
        <dbReference type="SAM" id="Phobius"/>
    </source>
</evidence>
<reference evidence="2 3" key="1">
    <citation type="submission" date="2017-09" db="EMBL/GenBank/DDBJ databases">
        <title>Genome sequencing of Besnoitia besnoiti strain Bb-Ger1.</title>
        <authorList>
            <person name="Schares G."/>
            <person name="Venepally P."/>
            <person name="Lorenzi H.A."/>
        </authorList>
    </citation>
    <scope>NUCLEOTIDE SEQUENCE [LARGE SCALE GENOMIC DNA]</scope>
    <source>
        <strain evidence="2 3">Bb-Ger1</strain>
    </source>
</reference>
<dbReference type="Proteomes" id="UP000224006">
    <property type="component" value="Chromosome I"/>
</dbReference>
<name>A0A2A9MQC0_BESBE</name>
<gene>
    <name evidence="2" type="ORF">BESB_005410</name>
</gene>
<dbReference type="AlphaFoldDB" id="A0A2A9MQC0"/>
<dbReference type="EMBL" id="NWUJ01000001">
    <property type="protein sequence ID" value="PFH38200.1"/>
    <property type="molecule type" value="Genomic_DNA"/>
</dbReference>
<dbReference type="KEGG" id="bbes:BESB_005410"/>
<comment type="caution">
    <text evidence="2">The sequence shown here is derived from an EMBL/GenBank/DDBJ whole genome shotgun (WGS) entry which is preliminary data.</text>
</comment>
<sequence length="270" mass="29272">MAQPAEDQAACSPCCRRCPCGLRRLSWGAFVDCLCGSDLTVRDCVRLLPCVLWCFLSILSSVLHVVIPVSEDRFPPTMPMFWGWLSALPASVCAVLILLYHRDGIQERGISRETARNFGTFYGFFSVMGCFVYFTFVISAVVMVFSCNTTITVHGLSNCDPGNFGYNAFWFFMTVTWLIFQSCLTPRARFIEELVLKHEQAQAAVGTSLAVMPGSPGYGNGAGAVVGAGVHPTVYGNPASVAVYETPTVYESSTGVNGSTAYPKKADADS</sequence>
<accession>A0A2A9MQC0</accession>
<feature type="transmembrane region" description="Helical" evidence="1">
    <location>
        <begin position="164"/>
        <end position="180"/>
    </location>
</feature>
<dbReference type="OrthoDB" id="328460at2759"/>
<evidence type="ECO:0000313" key="2">
    <source>
        <dbReference type="EMBL" id="PFH38200.1"/>
    </source>
</evidence>
<proteinExistence type="predicted"/>
<dbReference type="RefSeq" id="XP_029222209.1">
    <property type="nucleotide sequence ID" value="XM_029359296.1"/>
</dbReference>
<protein>
    <recommendedName>
        <fullName evidence="4">Transmembrane protein</fullName>
    </recommendedName>
</protein>